<sequence length="128" mass="13494">MDSSTKTGVDLSLKATAATNEFDYNRSGKTITYTAKANFGFKSVKTGNKVVWSTDNASEYASKVVLDGKGKKQKEVTIHLPNNTTKVFKRDDKGKPWTEVSPQAKESAKTAGTTPAGGASQSGGGGTQ</sequence>
<dbReference type="EMBL" id="CP056072">
    <property type="protein sequence ID" value="UKK02401.2"/>
    <property type="molecule type" value="Genomic_DNA"/>
</dbReference>
<dbReference type="InterPro" id="IPR007480">
    <property type="entry name" value="DUF529"/>
</dbReference>
<organism evidence="2 3">
    <name type="scientific">Theileria orientalis</name>
    <dbReference type="NCBI Taxonomy" id="68886"/>
    <lineage>
        <taxon>Eukaryota</taxon>
        <taxon>Sar</taxon>
        <taxon>Alveolata</taxon>
        <taxon>Apicomplexa</taxon>
        <taxon>Aconoidasida</taxon>
        <taxon>Piroplasmida</taxon>
        <taxon>Theileriidae</taxon>
        <taxon>Theileria</taxon>
    </lineage>
</organism>
<feature type="compositionally biased region" description="Low complexity" evidence="1">
    <location>
        <begin position="109"/>
        <end position="119"/>
    </location>
</feature>
<protein>
    <submittedName>
        <fullName evidence="2">Uncharacterized protein</fullName>
    </submittedName>
</protein>
<name>A0A976MD12_THEOR</name>
<evidence type="ECO:0000313" key="2">
    <source>
        <dbReference type="EMBL" id="UKK02401.2"/>
    </source>
</evidence>
<feature type="region of interest" description="Disordered" evidence="1">
    <location>
        <begin position="84"/>
        <end position="128"/>
    </location>
</feature>
<accession>A0A976MD12</accession>
<dbReference type="Proteomes" id="UP000244811">
    <property type="component" value="Chromosome 4"/>
</dbReference>
<dbReference type="AlphaFoldDB" id="A0A976MD12"/>
<gene>
    <name evidence="2" type="ORF">MACK_002493</name>
</gene>
<dbReference type="Pfam" id="PF04385">
    <property type="entry name" value="FAINT"/>
    <property type="match status" value="1"/>
</dbReference>
<evidence type="ECO:0000256" key="1">
    <source>
        <dbReference type="SAM" id="MobiDB-lite"/>
    </source>
</evidence>
<reference evidence="2" key="1">
    <citation type="submission" date="2022-07" db="EMBL/GenBank/DDBJ databases">
        <title>Evaluation of T. orientalis genome assembly methods using nanopore sequencing and analysis of variation between genomes.</title>
        <authorList>
            <person name="Yam J."/>
            <person name="Micallef M.L."/>
            <person name="Liu M."/>
            <person name="Djordjevic S.P."/>
            <person name="Bogema D.R."/>
            <person name="Jenkins C."/>
        </authorList>
    </citation>
    <scope>NUCLEOTIDE SEQUENCE</scope>
    <source>
        <strain evidence="2">Goon Nure</strain>
    </source>
</reference>
<evidence type="ECO:0000313" key="3">
    <source>
        <dbReference type="Proteomes" id="UP000244811"/>
    </source>
</evidence>
<proteinExistence type="predicted"/>